<evidence type="ECO:0000256" key="5">
    <source>
        <dbReference type="SAM" id="Phobius"/>
    </source>
</evidence>
<comment type="subcellular location">
    <subcellularLocation>
        <location evidence="1">Membrane</location>
        <topology evidence="1">Multi-pass membrane protein</topology>
    </subcellularLocation>
</comment>
<accession>A0ABR7JS33</accession>
<feature type="transmembrane region" description="Helical" evidence="5">
    <location>
        <begin position="91"/>
        <end position="112"/>
    </location>
</feature>
<keyword evidence="3 5" id="KW-1133">Transmembrane helix</keyword>
<evidence type="ECO:0000256" key="3">
    <source>
        <dbReference type="ARBA" id="ARBA00022989"/>
    </source>
</evidence>
<feature type="transmembrane region" description="Helical" evidence="5">
    <location>
        <begin position="6"/>
        <end position="25"/>
    </location>
</feature>
<dbReference type="Proteomes" id="UP000609849">
    <property type="component" value="Unassembled WGS sequence"/>
</dbReference>
<dbReference type="Pfam" id="PF04172">
    <property type="entry name" value="LrgB"/>
    <property type="match status" value="1"/>
</dbReference>
<evidence type="ECO:0000256" key="2">
    <source>
        <dbReference type="ARBA" id="ARBA00022692"/>
    </source>
</evidence>
<comment type="caution">
    <text evidence="6">The sequence shown here is derived from an EMBL/GenBank/DDBJ whole genome shotgun (WGS) entry which is preliminary data.</text>
</comment>
<keyword evidence="7" id="KW-1185">Reference proteome</keyword>
<dbReference type="InterPro" id="IPR007300">
    <property type="entry name" value="CidB/LrgB"/>
</dbReference>
<dbReference type="PANTHER" id="PTHR30249">
    <property type="entry name" value="PUTATIVE SEROTONIN TRANSPORTER"/>
    <property type="match status" value="1"/>
</dbReference>
<dbReference type="PANTHER" id="PTHR30249:SF0">
    <property type="entry name" value="PLASTIDAL GLYCOLATE_GLYCERATE TRANSLOCATOR 1, CHLOROPLASTIC"/>
    <property type="match status" value="1"/>
</dbReference>
<dbReference type="EMBL" id="JACRWE010000006">
    <property type="protein sequence ID" value="MBC5997728.1"/>
    <property type="molecule type" value="Genomic_DNA"/>
</dbReference>
<name>A0ABR7JS33_9FIRM</name>
<feature type="transmembrane region" description="Helical" evidence="5">
    <location>
        <begin position="149"/>
        <end position="169"/>
    </location>
</feature>
<organism evidence="6 7">
    <name type="scientific">Romboutsia faecis</name>
    <dbReference type="NCBI Taxonomy" id="2764597"/>
    <lineage>
        <taxon>Bacteria</taxon>
        <taxon>Bacillati</taxon>
        <taxon>Bacillota</taxon>
        <taxon>Clostridia</taxon>
        <taxon>Peptostreptococcales</taxon>
        <taxon>Peptostreptococcaceae</taxon>
        <taxon>Romboutsia</taxon>
    </lineage>
</organism>
<feature type="transmembrane region" description="Helical" evidence="5">
    <location>
        <begin position="205"/>
        <end position="226"/>
    </location>
</feature>
<evidence type="ECO:0000313" key="7">
    <source>
        <dbReference type="Proteomes" id="UP000609849"/>
    </source>
</evidence>
<keyword evidence="4 5" id="KW-0472">Membrane</keyword>
<gene>
    <name evidence="6" type="ORF">H8923_13225</name>
</gene>
<evidence type="ECO:0000313" key="6">
    <source>
        <dbReference type="EMBL" id="MBC5997728.1"/>
    </source>
</evidence>
<dbReference type="RefSeq" id="WP_153972327.1">
    <property type="nucleotide sequence ID" value="NZ_JACRWE010000006.1"/>
</dbReference>
<sequence>MYNVLDTPIFGIVMTVVFFNIGVYLQKKTKSPACNPLLLAIIGIILFLGISKIPYENYKIGADCINFLLGPVTVVLAIPLYKQFDLLKKHFVEIIVGIIAGVTVSLGSVMIIGKLTNANIDIINSLIPKSITTPMGLSLTNTLSGIESITVVSIILTGILGAIIAPTVFKVGKIKHPVAKGIALGTSAHALGTTKALEIGEVEGAMSSLSIGIAGIITVIVVPIILNFL</sequence>
<protein>
    <submittedName>
        <fullName evidence="6">LrgB family protein</fullName>
    </submittedName>
</protein>
<reference evidence="6 7" key="1">
    <citation type="submission" date="2020-08" db="EMBL/GenBank/DDBJ databases">
        <authorList>
            <person name="Liu C."/>
            <person name="Sun Q."/>
        </authorList>
    </citation>
    <scope>NUCLEOTIDE SEQUENCE [LARGE SCALE GENOMIC DNA]</scope>
    <source>
        <strain evidence="6 7">NSJ-18</strain>
    </source>
</reference>
<proteinExistence type="predicted"/>
<evidence type="ECO:0000256" key="1">
    <source>
        <dbReference type="ARBA" id="ARBA00004141"/>
    </source>
</evidence>
<feature type="transmembrane region" description="Helical" evidence="5">
    <location>
        <begin position="37"/>
        <end position="54"/>
    </location>
</feature>
<evidence type="ECO:0000256" key="4">
    <source>
        <dbReference type="ARBA" id="ARBA00023136"/>
    </source>
</evidence>
<keyword evidence="2 5" id="KW-0812">Transmembrane</keyword>
<feature type="transmembrane region" description="Helical" evidence="5">
    <location>
        <begin position="60"/>
        <end position="79"/>
    </location>
</feature>